<accession>A0AAV3QZA0</accession>
<name>A0AAV3QZA0_LITER</name>
<organism evidence="2 3">
    <name type="scientific">Lithospermum erythrorhizon</name>
    <name type="common">Purple gromwell</name>
    <name type="synonym">Lithospermum officinale var. erythrorhizon</name>
    <dbReference type="NCBI Taxonomy" id="34254"/>
    <lineage>
        <taxon>Eukaryota</taxon>
        <taxon>Viridiplantae</taxon>
        <taxon>Streptophyta</taxon>
        <taxon>Embryophyta</taxon>
        <taxon>Tracheophyta</taxon>
        <taxon>Spermatophyta</taxon>
        <taxon>Magnoliopsida</taxon>
        <taxon>eudicotyledons</taxon>
        <taxon>Gunneridae</taxon>
        <taxon>Pentapetalae</taxon>
        <taxon>asterids</taxon>
        <taxon>lamiids</taxon>
        <taxon>Boraginales</taxon>
        <taxon>Boraginaceae</taxon>
        <taxon>Boraginoideae</taxon>
        <taxon>Lithospermeae</taxon>
        <taxon>Lithospermum</taxon>
    </lineage>
</organism>
<evidence type="ECO:0000313" key="3">
    <source>
        <dbReference type="Proteomes" id="UP001454036"/>
    </source>
</evidence>
<dbReference type="Proteomes" id="UP001454036">
    <property type="component" value="Unassembled WGS sequence"/>
</dbReference>
<proteinExistence type="predicted"/>
<comment type="caution">
    <text evidence="2">The sequence shown here is derived from an EMBL/GenBank/DDBJ whole genome shotgun (WGS) entry which is preliminary data.</text>
</comment>
<keyword evidence="2" id="KW-0812">Transmembrane</keyword>
<gene>
    <name evidence="2" type="ORF">LIER_23882</name>
</gene>
<dbReference type="InterPro" id="IPR013103">
    <property type="entry name" value="RVT_2"/>
</dbReference>
<keyword evidence="3" id="KW-1185">Reference proteome</keyword>
<sequence>MNDKDSNLNPSPENPKYPKEIEHEYVKGESTIEAQNWWGLNVPINSTIHQNLENSDKPKDVTYETIDPKITEPNDITPKETQNERLNIPDLRVYTRRNDTILQHNQEPEPVVEPTTNDLDIPIALRKGTRTRHPITKFEAYTNLSSKFQTFTASLSNIVSPRDIQEALQIPEWRNAVIEEMKALKKNQTWTLTNLPQDKKVVGCKWVFTVKYNENGKIDRYKARLVAKGFTQTYGIDFSETFAPVAKLNTVRILLSLAANLD</sequence>
<evidence type="ECO:0000313" key="2">
    <source>
        <dbReference type="EMBL" id="GAA0169379.1"/>
    </source>
</evidence>
<keyword evidence="2" id="KW-0472">Membrane</keyword>
<evidence type="ECO:0000259" key="1">
    <source>
        <dbReference type="Pfam" id="PF07727"/>
    </source>
</evidence>
<reference evidence="2 3" key="1">
    <citation type="submission" date="2024-01" db="EMBL/GenBank/DDBJ databases">
        <title>The complete chloroplast genome sequence of Lithospermum erythrorhizon: insights into the phylogenetic relationship among Boraginaceae species and the maternal lineages of purple gromwells.</title>
        <authorList>
            <person name="Okada T."/>
            <person name="Watanabe K."/>
        </authorList>
    </citation>
    <scope>NUCLEOTIDE SEQUENCE [LARGE SCALE GENOMIC DNA]</scope>
</reference>
<feature type="domain" description="Reverse transcriptase Ty1/copia-type" evidence="1">
    <location>
        <begin position="187"/>
        <end position="260"/>
    </location>
</feature>
<dbReference type="EMBL" id="BAABME010006825">
    <property type="protein sequence ID" value="GAA0169379.1"/>
    <property type="molecule type" value="Genomic_DNA"/>
</dbReference>
<dbReference type="Pfam" id="PF07727">
    <property type="entry name" value="RVT_2"/>
    <property type="match status" value="1"/>
</dbReference>
<protein>
    <submittedName>
        <fullName evidence="2">Transmembrane signal receptor</fullName>
    </submittedName>
</protein>
<dbReference type="AlphaFoldDB" id="A0AAV3QZA0"/>
<keyword evidence="2" id="KW-0675">Receptor</keyword>